<protein>
    <submittedName>
        <fullName evidence="1">Gamma-glutamyltranspeptidase/glutathione hydrolase</fullName>
    </submittedName>
</protein>
<dbReference type="InterPro" id="IPR043137">
    <property type="entry name" value="GGT_ssub_C"/>
</dbReference>
<comment type="caution">
    <text evidence="1">The sequence shown here is derived from an EMBL/GenBank/DDBJ whole genome shotgun (WGS) entry which is preliminary data.</text>
</comment>
<dbReference type="PANTHER" id="PTHR43881:SF1">
    <property type="entry name" value="GAMMA-GLUTAMYLTRANSPEPTIDASE (AFU_ORTHOLOGUE AFUA_4G13580)"/>
    <property type="match status" value="1"/>
</dbReference>
<sequence>MSVREQEIGPQRPAVLAGEGMVSSSHPAVSAAGAHILADGGNAVDAALAMAAMSWLVLPGQCGLGGDAFAVVREPDGSVRTVGGSGFGPDGGDLDFYSSRELTAVPLEGALAVAVPGAVAGLAALHAHGATRELSALWGRATEAAERGVPCTAKTRADIAAHADVLGRDPGAAGVLLPDGRIPEVGRRLHHPEFAATLRTLAKNPASFYTGDFAEQAVATLQAGGAPFSGDEWAACGRVVPEPALFGRYGGHIVHQTPLPTPGWMVLQQAAICDRWIAGMPWLDAEAVHVMAGAANTAFADRVQHCGSDTDSWRATMESSAIAAARDRIAFDNAPTGPVGAPDGDTTSMVAVDAEGRAVSLIHSLAFTFGARLSVPGTGVLLNNRLGRGAYSIPEHPNAVAPRRRPLHTLNAWIVTDEAGDLLHVGNTPGGDGQVQWNMQLLSHLIDHGCDPQQAVDAPRFTVFPGSDADVLGSPQEVRCESRLGDTVLERLRHRGHAVRVDGPWDAGGSALVISADSARGCLRGGADSRQEGVALGA</sequence>
<keyword evidence="2" id="KW-1185">Reference proteome</keyword>
<dbReference type="Gene3D" id="1.10.246.130">
    <property type="match status" value="1"/>
</dbReference>
<dbReference type="InterPro" id="IPR029055">
    <property type="entry name" value="Ntn_hydrolases_N"/>
</dbReference>
<accession>A0A368VUR1</accession>
<evidence type="ECO:0000313" key="2">
    <source>
        <dbReference type="Proteomes" id="UP000253495"/>
    </source>
</evidence>
<dbReference type="PANTHER" id="PTHR43881">
    <property type="entry name" value="GAMMA-GLUTAMYLTRANSPEPTIDASE (AFU_ORTHOLOGUE AFUA_4G13580)"/>
    <property type="match status" value="1"/>
</dbReference>
<gene>
    <name evidence="1" type="ORF">DFQ14_102137</name>
</gene>
<dbReference type="Gene3D" id="3.60.20.40">
    <property type="match status" value="1"/>
</dbReference>
<dbReference type="AlphaFoldDB" id="A0A368VUR1"/>
<dbReference type="GO" id="GO:0016787">
    <property type="term" value="F:hydrolase activity"/>
    <property type="evidence" value="ECO:0007669"/>
    <property type="project" value="UniProtKB-KW"/>
</dbReference>
<dbReference type="PRINTS" id="PR01210">
    <property type="entry name" value="GGTRANSPTASE"/>
</dbReference>
<dbReference type="InterPro" id="IPR052896">
    <property type="entry name" value="GGT-like_enzyme"/>
</dbReference>
<dbReference type="EMBL" id="QPJC01000002">
    <property type="protein sequence ID" value="RCW45836.1"/>
    <property type="molecule type" value="Genomic_DNA"/>
</dbReference>
<keyword evidence="1" id="KW-0378">Hydrolase</keyword>
<dbReference type="InterPro" id="IPR043138">
    <property type="entry name" value="GGT_lsub"/>
</dbReference>
<dbReference type="RefSeq" id="WP_246195294.1">
    <property type="nucleotide sequence ID" value="NZ_QPJC01000002.1"/>
</dbReference>
<evidence type="ECO:0000313" key="1">
    <source>
        <dbReference type="EMBL" id="RCW45836.1"/>
    </source>
</evidence>
<proteinExistence type="predicted"/>
<dbReference type="SUPFAM" id="SSF56235">
    <property type="entry name" value="N-terminal nucleophile aminohydrolases (Ntn hydrolases)"/>
    <property type="match status" value="1"/>
</dbReference>
<dbReference type="Pfam" id="PF01019">
    <property type="entry name" value="G_glu_transpept"/>
    <property type="match status" value="1"/>
</dbReference>
<organism evidence="1 2">
    <name type="scientific">Halopolyspora algeriensis</name>
    <dbReference type="NCBI Taxonomy" id="1500506"/>
    <lineage>
        <taxon>Bacteria</taxon>
        <taxon>Bacillati</taxon>
        <taxon>Actinomycetota</taxon>
        <taxon>Actinomycetes</taxon>
        <taxon>Actinomycetes incertae sedis</taxon>
        <taxon>Halopolyspora</taxon>
    </lineage>
</organism>
<name>A0A368VUR1_9ACTN</name>
<reference evidence="1 2" key="1">
    <citation type="submission" date="2018-07" db="EMBL/GenBank/DDBJ databases">
        <title>Genomic Encyclopedia of Type Strains, Phase III (KMG-III): the genomes of soil and plant-associated and newly described type strains.</title>
        <authorList>
            <person name="Whitman W."/>
        </authorList>
    </citation>
    <scope>NUCLEOTIDE SEQUENCE [LARGE SCALE GENOMIC DNA]</scope>
    <source>
        <strain evidence="1 2">CECT 8575</strain>
    </source>
</reference>
<dbReference type="Proteomes" id="UP000253495">
    <property type="component" value="Unassembled WGS sequence"/>
</dbReference>